<keyword evidence="1" id="KW-0472">Membrane</keyword>
<evidence type="ECO:0000256" key="1">
    <source>
        <dbReference type="SAM" id="Phobius"/>
    </source>
</evidence>
<dbReference type="EMBL" id="JAVHJV010000002">
    <property type="protein sequence ID" value="KAK5944712.1"/>
    <property type="molecule type" value="Genomic_DNA"/>
</dbReference>
<comment type="caution">
    <text evidence="2">The sequence shown here is derived from an EMBL/GenBank/DDBJ whole genome shotgun (WGS) entry which is preliminary data.</text>
</comment>
<name>A0ABR0RVV0_9EURO</name>
<protein>
    <submittedName>
        <fullName evidence="2">Uncharacterized protein</fullName>
    </submittedName>
</protein>
<gene>
    <name evidence="2" type="ORF">PMZ80_001912</name>
</gene>
<evidence type="ECO:0000313" key="2">
    <source>
        <dbReference type="EMBL" id="KAK5944712.1"/>
    </source>
</evidence>
<reference evidence="2 3" key="1">
    <citation type="journal article" date="2023" name="Res Sq">
        <title>Genomic and morphological characterization of Knufia obscura isolated from the Mars 2020 spacecraft assembly facility.</title>
        <authorList>
            <person name="Chander A.M."/>
            <person name="Teixeira M.M."/>
            <person name="Singh N.K."/>
            <person name="Williams M.P."/>
            <person name="Parker C.W."/>
            <person name="Leo P."/>
            <person name="Stajich J.E."/>
            <person name="Torok T."/>
            <person name="Tighe S."/>
            <person name="Mason C.E."/>
            <person name="Venkateswaran K."/>
        </authorList>
    </citation>
    <scope>NUCLEOTIDE SEQUENCE [LARGE SCALE GENOMIC DNA]</scope>
    <source>
        <strain evidence="2 3">CCFEE 5817</strain>
    </source>
</reference>
<sequence>MQCLANTFVPGRDPDIGSLVFPGSEPELSQIATYGEILREVTNGSNSSFSVRAAPSSPARHSSLMVLATNTGFFFNETSDEISPAWDFETCTVDATWTKAEYNKTWTTGLTAVNADKIVEDQTLTPDLSSRVLLDTNFVEFAKEPLVMANWTVNYINKNLFAFALAYALSNVAPGNGSILGLSDSTGAQRTAVKDYLGNENLDPDTETYLWTAPEPNGTEVPIFERMEVHSVRDAYGYKIDSTTVTLSIVVLLIYCIIAILHVVHGIATGRAGSSWNTVSELFMLALNTQPPSHIQNTSAGVNTFSTFREPVKVRANKHGSLEVVFLDDPAQSSLDIEDVKPNEAY</sequence>
<organism evidence="2 3">
    <name type="scientific">Knufia obscura</name>
    <dbReference type="NCBI Taxonomy" id="1635080"/>
    <lineage>
        <taxon>Eukaryota</taxon>
        <taxon>Fungi</taxon>
        <taxon>Dikarya</taxon>
        <taxon>Ascomycota</taxon>
        <taxon>Pezizomycotina</taxon>
        <taxon>Eurotiomycetes</taxon>
        <taxon>Chaetothyriomycetidae</taxon>
        <taxon>Chaetothyriales</taxon>
        <taxon>Trichomeriaceae</taxon>
        <taxon>Knufia</taxon>
    </lineage>
</organism>
<keyword evidence="1" id="KW-0812">Transmembrane</keyword>
<evidence type="ECO:0000313" key="3">
    <source>
        <dbReference type="Proteomes" id="UP001334248"/>
    </source>
</evidence>
<dbReference type="RefSeq" id="XP_064732802.1">
    <property type="nucleotide sequence ID" value="XM_064870349.1"/>
</dbReference>
<dbReference type="Proteomes" id="UP001334248">
    <property type="component" value="Unassembled WGS sequence"/>
</dbReference>
<keyword evidence="3" id="KW-1185">Reference proteome</keyword>
<proteinExistence type="predicted"/>
<feature type="transmembrane region" description="Helical" evidence="1">
    <location>
        <begin position="245"/>
        <end position="264"/>
    </location>
</feature>
<accession>A0ABR0RVV0</accession>
<keyword evidence="1" id="KW-1133">Transmembrane helix</keyword>
<dbReference type="GeneID" id="89995361"/>